<feature type="transmembrane region" description="Helical" evidence="6">
    <location>
        <begin position="62"/>
        <end position="81"/>
    </location>
</feature>
<feature type="transmembrane region" description="Helical" evidence="6">
    <location>
        <begin position="34"/>
        <end position="55"/>
    </location>
</feature>
<evidence type="ECO:0000256" key="2">
    <source>
        <dbReference type="ARBA" id="ARBA00022692"/>
    </source>
</evidence>
<evidence type="ECO:0000256" key="4">
    <source>
        <dbReference type="ARBA" id="ARBA00023136"/>
    </source>
</evidence>
<dbReference type="InterPro" id="IPR036259">
    <property type="entry name" value="MFS_trans_sf"/>
</dbReference>
<keyword evidence="8" id="KW-1185">Reference proteome</keyword>
<dbReference type="Pfam" id="PF00083">
    <property type="entry name" value="Sugar_tr"/>
    <property type="match status" value="1"/>
</dbReference>
<dbReference type="KEGG" id="bany:112047023"/>
<comment type="subcellular location">
    <subcellularLocation>
        <location evidence="1">Membrane</location>
        <topology evidence="1">Multi-pass membrane protein</topology>
    </subcellularLocation>
</comment>
<keyword evidence="3 6" id="KW-1133">Transmembrane helix</keyword>
<dbReference type="SUPFAM" id="SSF103473">
    <property type="entry name" value="MFS general substrate transporter"/>
    <property type="match status" value="1"/>
</dbReference>
<dbReference type="GO" id="GO:0022857">
    <property type="term" value="F:transmembrane transporter activity"/>
    <property type="evidence" value="ECO:0007669"/>
    <property type="project" value="InterPro"/>
</dbReference>
<feature type="transmembrane region" description="Helical" evidence="6">
    <location>
        <begin position="120"/>
        <end position="138"/>
    </location>
</feature>
<organism evidence="8 9">
    <name type="scientific">Bicyclus anynana</name>
    <name type="common">Squinting bush brown butterfly</name>
    <dbReference type="NCBI Taxonomy" id="110368"/>
    <lineage>
        <taxon>Eukaryota</taxon>
        <taxon>Metazoa</taxon>
        <taxon>Ecdysozoa</taxon>
        <taxon>Arthropoda</taxon>
        <taxon>Hexapoda</taxon>
        <taxon>Insecta</taxon>
        <taxon>Pterygota</taxon>
        <taxon>Neoptera</taxon>
        <taxon>Endopterygota</taxon>
        <taxon>Lepidoptera</taxon>
        <taxon>Glossata</taxon>
        <taxon>Ditrysia</taxon>
        <taxon>Papilionoidea</taxon>
        <taxon>Nymphalidae</taxon>
        <taxon>Satyrinae</taxon>
        <taxon>Satyrini</taxon>
        <taxon>Mycalesina</taxon>
        <taxon>Bicyclus</taxon>
    </lineage>
</organism>
<feature type="transmembrane region" description="Helical" evidence="6">
    <location>
        <begin position="410"/>
        <end position="431"/>
    </location>
</feature>
<dbReference type="InterPro" id="IPR005829">
    <property type="entry name" value="Sugar_transporter_CS"/>
</dbReference>
<evidence type="ECO:0000313" key="8">
    <source>
        <dbReference type="Proteomes" id="UP001652582"/>
    </source>
</evidence>
<dbReference type="RefSeq" id="XP_023939691.2">
    <property type="nucleotide sequence ID" value="XM_024083923.2"/>
</dbReference>
<proteinExistence type="predicted"/>
<dbReference type="Gene3D" id="1.20.1250.20">
    <property type="entry name" value="MFS general substrate transporter like domains"/>
    <property type="match status" value="1"/>
</dbReference>
<gene>
    <name evidence="9" type="primary">LOC112047023</name>
</gene>
<sequence>MAAHGLLIGYAAILLPQLRRPGSSIPIDDASGSWIASILGFALVAGNFIVPTIMAKYGRRTANLASIAPMLIGWFCIILATNITTLLIARLLQGLAMGMSASLGPVLIGEYTSPSNRGAFLTFISLSIATGVLCVHSLGSFLSWQVTALAIALVVFADLLIVMHSPESPSWLADQGRYDECRTVFRWLRGDEEEDELEKMIEASRMAREAKEFENASSDTFGKKLRSNLGYINATMRKKEFYKPIFIMIHIYTLGQWAGANVISAYTIDLFTHIIGDDVNLPLIMITLDLQRIISNSIAVFVIRKVKRRTMLFSTVGINLFAFLSIAAYTYCKGHNLLPFDHPAIGIALIHVHMFSIATGTVPLPFIIAGEVFPLEYRSLAGGISVLFLSFNLFITVKTVPFLFKTIGIYGAYVLYASVVAYCLVVSLLFLPETKDRTLQEIEDEFRGRPLSPEELKFTQSLTYLTHNTDRRFSSPFV</sequence>
<dbReference type="PANTHER" id="PTHR48021:SF68">
    <property type="entry name" value="MAJOR FACILITATOR SUPERFAMILY (MFS) PROFILE DOMAIN-CONTAINING PROTEIN"/>
    <property type="match status" value="1"/>
</dbReference>
<dbReference type="Proteomes" id="UP001652582">
    <property type="component" value="Chromosome 25"/>
</dbReference>
<name>A0A6J1N9G5_BICAN</name>
<feature type="transmembrane region" description="Helical" evidence="6">
    <location>
        <begin position="310"/>
        <end position="331"/>
    </location>
</feature>
<dbReference type="InterPro" id="IPR003663">
    <property type="entry name" value="Sugar/inositol_transpt"/>
</dbReference>
<evidence type="ECO:0000256" key="5">
    <source>
        <dbReference type="ARBA" id="ARBA00023180"/>
    </source>
</evidence>
<dbReference type="PRINTS" id="PR00171">
    <property type="entry name" value="SUGRTRNSPORT"/>
</dbReference>
<accession>A0A6J1N9G5</accession>
<dbReference type="PANTHER" id="PTHR48021">
    <property type="match status" value="1"/>
</dbReference>
<dbReference type="AlphaFoldDB" id="A0A6J1N9G5"/>
<dbReference type="GeneID" id="112047023"/>
<feature type="transmembrane region" description="Helical" evidence="6">
    <location>
        <begin position="343"/>
        <end position="368"/>
    </location>
</feature>
<protein>
    <submittedName>
        <fullName evidence="9">Facilitated trehalose transporter Tret1-like</fullName>
    </submittedName>
</protein>
<dbReference type="InterPro" id="IPR050549">
    <property type="entry name" value="MFS_Trehalose_Transporter"/>
</dbReference>
<evidence type="ECO:0000313" key="9">
    <source>
        <dbReference type="RefSeq" id="XP_023939691.2"/>
    </source>
</evidence>
<dbReference type="PROSITE" id="PS00217">
    <property type="entry name" value="SUGAR_TRANSPORT_2"/>
    <property type="match status" value="1"/>
</dbReference>
<evidence type="ECO:0000256" key="1">
    <source>
        <dbReference type="ARBA" id="ARBA00004141"/>
    </source>
</evidence>
<feature type="transmembrane region" description="Helical" evidence="6">
    <location>
        <begin position="380"/>
        <end position="404"/>
    </location>
</feature>
<evidence type="ECO:0000256" key="3">
    <source>
        <dbReference type="ARBA" id="ARBA00022989"/>
    </source>
</evidence>
<feature type="domain" description="Major facilitator superfamily (MFS) profile" evidence="7">
    <location>
        <begin position="1"/>
        <end position="435"/>
    </location>
</feature>
<keyword evidence="2 6" id="KW-0812">Transmembrane</keyword>
<reference evidence="9" key="1">
    <citation type="submission" date="2025-08" db="UniProtKB">
        <authorList>
            <consortium name="RefSeq"/>
        </authorList>
    </citation>
    <scope>IDENTIFICATION</scope>
</reference>
<dbReference type="OrthoDB" id="6133115at2759"/>
<dbReference type="GO" id="GO:0005886">
    <property type="term" value="C:plasma membrane"/>
    <property type="evidence" value="ECO:0007669"/>
    <property type="project" value="UniProtKB-SubCell"/>
</dbReference>
<feature type="transmembrane region" description="Helical" evidence="6">
    <location>
        <begin position="280"/>
        <end position="303"/>
    </location>
</feature>
<dbReference type="PROSITE" id="PS50850">
    <property type="entry name" value="MFS"/>
    <property type="match status" value="1"/>
</dbReference>
<keyword evidence="4 6" id="KW-0472">Membrane</keyword>
<evidence type="ECO:0000259" key="7">
    <source>
        <dbReference type="PROSITE" id="PS50850"/>
    </source>
</evidence>
<dbReference type="InterPro" id="IPR020846">
    <property type="entry name" value="MFS_dom"/>
</dbReference>
<dbReference type="InterPro" id="IPR005828">
    <property type="entry name" value="MFS_sugar_transport-like"/>
</dbReference>
<feature type="transmembrane region" description="Helical" evidence="6">
    <location>
        <begin position="245"/>
        <end position="268"/>
    </location>
</feature>
<keyword evidence="5" id="KW-0325">Glycoprotein</keyword>
<evidence type="ECO:0000256" key="6">
    <source>
        <dbReference type="SAM" id="Phobius"/>
    </source>
</evidence>